<dbReference type="Gene3D" id="3.40.830.10">
    <property type="entry name" value="LigB-like"/>
    <property type="match status" value="1"/>
</dbReference>
<protein>
    <recommendedName>
        <fullName evidence="4">MEMO1 family protein</fullName>
    </recommendedName>
</protein>
<accession>A0A5K7ZJS6</accession>
<evidence type="ECO:0000313" key="3">
    <source>
        <dbReference type="Proteomes" id="UP000427769"/>
    </source>
</evidence>
<organism evidence="2 3">
    <name type="scientific">Desulfosarcina widdelii</name>
    <dbReference type="NCBI Taxonomy" id="947919"/>
    <lineage>
        <taxon>Bacteria</taxon>
        <taxon>Pseudomonadati</taxon>
        <taxon>Thermodesulfobacteriota</taxon>
        <taxon>Desulfobacteria</taxon>
        <taxon>Desulfobacterales</taxon>
        <taxon>Desulfosarcinaceae</taxon>
        <taxon>Desulfosarcina</taxon>
    </lineage>
</organism>
<dbReference type="PANTHER" id="PTHR11060:SF0">
    <property type="entry name" value="PROTEIN MEMO1"/>
    <property type="match status" value="1"/>
</dbReference>
<evidence type="ECO:0000313" key="2">
    <source>
        <dbReference type="EMBL" id="BBO76317.1"/>
    </source>
</evidence>
<dbReference type="NCBIfam" id="TIGR04336">
    <property type="entry name" value="AmmeMemoSam_B"/>
    <property type="match status" value="1"/>
</dbReference>
<gene>
    <name evidence="2" type="ORF">DSCW_37340</name>
</gene>
<keyword evidence="3" id="KW-1185">Reference proteome</keyword>
<proteinExistence type="inferred from homology"/>
<dbReference type="Pfam" id="PF01875">
    <property type="entry name" value="Memo"/>
    <property type="match status" value="1"/>
</dbReference>
<dbReference type="InterPro" id="IPR002737">
    <property type="entry name" value="MEMO1_fam"/>
</dbReference>
<reference evidence="2 3" key="1">
    <citation type="submission" date="2019-11" db="EMBL/GenBank/DDBJ databases">
        <title>Comparative genomics of hydrocarbon-degrading Desulfosarcina strains.</title>
        <authorList>
            <person name="Watanabe M."/>
            <person name="Kojima H."/>
            <person name="Fukui M."/>
        </authorList>
    </citation>
    <scope>NUCLEOTIDE SEQUENCE [LARGE SCALE GENOMIC DNA]</scope>
    <source>
        <strain evidence="2 3">PP31</strain>
    </source>
</reference>
<name>A0A5K7ZJS6_9BACT</name>
<dbReference type="RefSeq" id="WP_155305153.1">
    <property type="nucleotide sequence ID" value="NZ_AP021875.1"/>
</dbReference>
<evidence type="ECO:0000256" key="1">
    <source>
        <dbReference type="ARBA" id="ARBA00006315"/>
    </source>
</evidence>
<dbReference type="EMBL" id="AP021875">
    <property type="protein sequence ID" value="BBO76317.1"/>
    <property type="molecule type" value="Genomic_DNA"/>
</dbReference>
<evidence type="ECO:0008006" key="4">
    <source>
        <dbReference type="Google" id="ProtNLM"/>
    </source>
</evidence>
<comment type="similarity">
    <text evidence="1">Belongs to the MEMO1 family.</text>
</comment>
<dbReference type="KEGG" id="dwd:DSCW_37340"/>
<dbReference type="AlphaFoldDB" id="A0A5K7ZJS6"/>
<dbReference type="PANTHER" id="PTHR11060">
    <property type="entry name" value="PROTEIN MEMO1"/>
    <property type="match status" value="1"/>
</dbReference>
<dbReference type="Proteomes" id="UP000427769">
    <property type="component" value="Chromosome"/>
</dbReference>
<dbReference type="CDD" id="cd07361">
    <property type="entry name" value="MEMO_like"/>
    <property type="match status" value="1"/>
</dbReference>
<dbReference type="OrthoDB" id="9785549at2"/>
<sequence>MNLRKSVFSGSWYPADARACEDQIKDFLEEGKDRSTSLPGPVGGIVPHAGWYFSGSIACNVIHQVAKATTPDVVVVFGMHMHSSSPRVIMPEGEWETPFGPLAVETALADEITRQYDFQLESPTRFNQDNTIELQMPFIRYFFKDVKVVAMGVPPTQETLALAESVVEISRNLNLSIAVIGSTDLTHYGPNYGFTSKGHGAKAVDWVRNENDRSVIDAMIRMDAQAVLREGQKKSNACCCGAAAAAITAGRALGAEKAEELIYATSYDKSPGDSFVGYVGILF</sequence>